<dbReference type="Pfam" id="PF13193">
    <property type="entry name" value="AMP-binding_C"/>
    <property type="match status" value="1"/>
</dbReference>
<dbReference type="Pfam" id="PF00501">
    <property type="entry name" value="AMP-binding"/>
    <property type="match status" value="1"/>
</dbReference>
<dbReference type="InterPro" id="IPR025110">
    <property type="entry name" value="AMP-bd_C"/>
</dbReference>
<dbReference type="PANTHER" id="PTHR43767:SF1">
    <property type="entry name" value="NONRIBOSOMAL PEPTIDE SYNTHASE PES1 (EUROFUNG)-RELATED"/>
    <property type="match status" value="1"/>
</dbReference>
<sequence>MIGFTVSRALKWWAWDKPDRIALDYEGEAVGYADLYAWALRVADWLRRKGVRPGDRVMMVGENSLDYAMLIIGTALAGAIAAPVTFRSSARELRRALDLLTPCLLMTDAARAQTARAALSEGGNGGGPVEPMEIVRALRDDPAPPPAYEARPEDPLFIIGTSGSTGAPKGVVYTQGSTMAYAAEFAIMEPATGNSGSLLAAGPYSSSSGTLLLFQFLSVGATIFAENRFTPERALALLSGKRITTFLASTIFFERLAALPEFADADLSSLKFAQVGGARVNPALIARFQAKGVTLRQAYGCTEAGGAWAARDETALAEPEKCGPGGLFSDYAIARPDGSLAAPGEPGEILVRSAALAAGYWNDPEQTATTFRDGWLRTGDRGVLDARGNLTFIDRIKDIIISGGLNISAMEVENTIAQMDGVAEVVVLAAPDAEFGETPLAVVHGDLGRLDPRAILAHCRRELAAYKLPRYVALEGGPLPRLPSGKISRAALREKYRDAPAFLERLR</sequence>
<protein>
    <submittedName>
        <fullName evidence="3">Fatty-acyl-CoA synthase</fullName>
        <ecNumber evidence="3">6.2.1.-</ecNumber>
    </submittedName>
</protein>
<reference evidence="3 4" key="1">
    <citation type="submission" date="2020-08" db="EMBL/GenBank/DDBJ databases">
        <title>Genomic Encyclopedia of Type Strains, Phase IV (KMG-IV): sequencing the most valuable type-strain genomes for metagenomic binning, comparative biology and taxonomic classification.</title>
        <authorList>
            <person name="Goeker M."/>
        </authorList>
    </citation>
    <scope>NUCLEOTIDE SEQUENCE [LARGE SCALE GENOMIC DNA]</scope>
    <source>
        <strain evidence="3 4">DSM 26189</strain>
    </source>
</reference>
<dbReference type="EMBL" id="JACIDT010000004">
    <property type="protein sequence ID" value="MBB3925850.1"/>
    <property type="molecule type" value="Genomic_DNA"/>
</dbReference>
<evidence type="ECO:0000313" key="3">
    <source>
        <dbReference type="EMBL" id="MBB3925850.1"/>
    </source>
</evidence>
<dbReference type="PROSITE" id="PS00455">
    <property type="entry name" value="AMP_BINDING"/>
    <property type="match status" value="1"/>
</dbReference>
<dbReference type="Gene3D" id="3.40.50.12780">
    <property type="entry name" value="N-terminal domain of ligase-like"/>
    <property type="match status" value="1"/>
</dbReference>
<dbReference type="EC" id="6.2.1.-" evidence="3"/>
<dbReference type="InterPro" id="IPR050237">
    <property type="entry name" value="ATP-dep_AMP-bd_enzyme"/>
</dbReference>
<dbReference type="InterPro" id="IPR042099">
    <property type="entry name" value="ANL_N_sf"/>
</dbReference>
<dbReference type="InterPro" id="IPR000873">
    <property type="entry name" value="AMP-dep_synth/lig_dom"/>
</dbReference>
<dbReference type="SUPFAM" id="SSF56801">
    <property type="entry name" value="Acetyl-CoA synthetase-like"/>
    <property type="match status" value="1"/>
</dbReference>
<accession>A0A7W6BF74</accession>
<feature type="domain" description="AMP-binding enzyme C-terminal" evidence="2">
    <location>
        <begin position="411"/>
        <end position="486"/>
    </location>
</feature>
<dbReference type="Gene3D" id="3.30.300.30">
    <property type="match status" value="1"/>
</dbReference>
<proteinExistence type="predicted"/>
<dbReference type="PANTHER" id="PTHR43767">
    <property type="entry name" value="LONG-CHAIN-FATTY-ACID--COA LIGASE"/>
    <property type="match status" value="1"/>
</dbReference>
<gene>
    <name evidence="3" type="ORF">GGR43_001565</name>
</gene>
<feature type="domain" description="AMP-dependent synthetase/ligase" evidence="1">
    <location>
        <begin position="11"/>
        <end position="361"/>
    </location>
</feature>
<comment type="caution">
    <text evidence="3">The sequence shown here is derived from an EMBL/GenBank/DDBJ whole genome shotgun (WGS) entry which is preliminary data.</text>
</comment>
<name>A0A7W6BF74_9SPHN</name>
<keyword evidence="3" id="KW-0436">Ligase</keyword>
<dbReference type="GO" id="GO:0016878">
    <property type="term" value="F:acid-thiol ligase activity"/>
    <property type="evidence" value="ECO:0007669"/>
    <property type="project" value="UniProtKB-ARBA"/>
</dbReference>
<dbReference type="AlphaFoldDB" id="A0A7W6BF74"/>
<organism evidence="3 4">
    <name type="scientific">Sphingobium jiangsuense</name>
    <dbReference type="NCBI Taxonomy" id="870476"/>
    <lineage>
        <taxon>Bacteria</taxon>
        <taxon>Pseudomonadati</taxon>
        <taxon>Pseudomonadota</taxon>
        <taxon>Alphaproteobacteria</taxon>
        <taxon>Sphingomonadales</taxon>
        <taxon>Sphingomonadaceae</taxon>
        <taxon>Sphingobium</taxon>
    </lineage>
</organism>
<evidence type="ECO:0000313" key="4">
    <source>
        <dbReference type="Proteomes" id="UP000571950"/>
    </source>
</evidence>
<keyword evidence="4" id="KW-1185">Reference proteome</keyword>
<dbReference type="RefSeq" id="WP_188071394.1">
    <property type="nucleotide sequence ID" value="NZ_BSPS01000094.1"/>
</dbReference>
<dbReference type="Proteomes" id="UP000571950">
    <property type="component" value="Unassembled WGS sequence"/>
</dbReference>
<evidence type="ECO:0000259" key="1">
    <source>
        <dbReference type="Pfam" id="PF00501"/>
    </source>
</evidence>
<dbReference type="InterPro" id="IPR045851">
    <property type="entry name" value="AMP-bd_C_sf"/>
</dbReference>
<evidence type="ECO:0000259" key="2">
    <source>
        <dbReference type="Pfam" id="PF13193"/>
    </source>
</evidence>
<dbReference type="InterPro" id="IPR020845">
    <property type="entry name" value="AMP-binding_CS"/>
</dbReference>